<gene>
    <name evidence="1" type="ORF">CGS49_04160</name>
</gene>
<protein>
    <submittedName>
        <fullName evidence="1">Uncharacterized protein</fullName>
    </submittedName>
</protein>
<evidence type="ECO:0000313" key="2">
    <source>
        <dbReference type="Proteomes" id="UP000220959"/>
    </source>
</evidence>
<sequence length="253" mass="27412">MSASNRKLKQQLTRALAAPPQSRTAAVPETLLHRCRAAYHPCPRGGWKNLLYWQLRLLGWKAAGLEAFAALALYSVGRALGLWEAAWSLRNALFGLTALAMCTALLGLPFLCRASQYRMLELERATHVGIGTPLVLRFLLLLAGEVVLLAVLAISVYAAAPLKLGQLVCLLAVPFLLANNELLLLLRRVRPERLVLAAVPLFAGQLCLLRLIEVEEELPQLPAGLPLAAGVLAVCLGGQCARLAARPEYVAEM</sequence>
<organism evidence="1 2">
    <name type="scientific">Faecalibacterium langellae</name>
    <dbReference type="NCBI Taxonomy" id="3435293"/>
    <lineage>
        <taxon>Bacteria</taxon>
        <taxon>Bacillati</taxon>
        <taxon>Bacillota</taxon>
        <taxon>Clostridia</taxon>
        <taxon>Eubacteriales</taxon>
        <taxon>Oscillospiraceae</taxon>
        <taxon>Faecalibacterium</taxon>
    </lineage>
</organism>
<keyword evidence="2" id="KW-1185">Reference proteome</keyword>
<name>A0ACC9D1A1_9FIRM</name>
<dbReference type="EMBL" id="NMTR01000011">
    <property type="protein sequence ID" value="PDX61822.1"/>
    <property type="molecule type" value="Genomic_DNA"/>
</dbReference>
<comment type="caution">
    <text evidence="1">The sequence shown here is derived from an EMBL/GenBank/DDBJ whole genome shotgun (WGS) entry which is preliminary data.</text>
</comment>
<reference evidence="1 2" key="1">
    <citation type="journal article" date="2017" name="Front. Microbiol.">
        <title>New Insights into the Diversity of the Genus Faecalibacterium.</title>
        <authorList>
            <person name="Benevides L."/>
            <person name="Burman S."/>
            <person name="Martin R."/>
            <person name="Robert V."/>
            <person name="Thomas M."/>
            <person name="Miquel S."/>
            <person name="Chain F."/>
            <person name="Sokol H."/>
            <person name="Bermudez-Humaran L.G."/>
            <person name="Morrison M."/>
            <person name="Langella P."/>
            <person name="Azevedo V.A."/>
            <person name="Chatel J.M."/>
            <person name="Soares S."/>
        </authorList>
    </citation>
    <scope>NUCLEOTIDE SEQUENCE [LARGE SCALE GENOMIC DNA]</scope>
    <source>
        <strain evidence="2">CNCM I-4541</strain>
    </source>
</reference>
<dbReference type="Proteomes" id="UP000220959">
    <property type="component" value="Unassembled WGS sequence"/>
</dbReference>
<accession>A0ACC9D1A1</accession>
<evidence type="ECO:0000313" key="1">
    <source>
        <dbReference type="EMBL" id="PDX61822.1"/>
    </source>
</evidence>
<proteinExistence type="predicted"/>